<evidence type="ECO:0000313" key="3">
    <source>
        <dbReference type="Proteomes" id="UP001215280"/>
    </source>
</evidence>
<dbReference type="EMBL" id="JARJLG010000003">
    <property type="protein sequence ID" value="KAJ7782451.1"/>
    <property type="molecule type" value="Genomic_DNA"/>
</dbReference>
<feature type="compositionally biased region" description="Polar residues" evidence="1">
    <location>
        <begin position="235"/>
        <end position="245"/>
    </location>
</feature>
<dbReference type="PROSITE" id="PS51257">
    <property type="entry name" value="PROKAR_LIPOPROTEIN"/>
    <property type="match status" value="1"/>
</dbReference>
<proteinExistence type="predicted"/>
<accession>A0AAD7KDC4</accession>
<feature type="compositionally biased region" description="Basic and acidic residues" evidence="1">
    <location>
        <begin position="90"/>
        <end position="104"/>
    </location>
</feature>
<comment type="caution">
    <text evidence="2">The sequence shown here is derived from an EMBL/GenBank/DDBJ whole genome shotgun (WGS) entry which is preliminary data.</text>
</comment>
<gene>
    <name evidence="2" type="ORF">DFH07DRAFT_1010742</name>
</gene>
<feature type="region of interest" description="Disordered" evidence="1">
    <location>
        <begin position="216"/>
        <end position="291"/>
    </location>
</feature>
<evidence type="ECO:0000313" key="2">
    <source>
        <dbReference type="EMBL" id="KAJ7782451.1"/>
    </source>
</evidence>
<sequence length="291" mass="31101">MLSCAGRLSSLFPLNRPHAHFGTVLSLALASCLSTLTVPAVKPVKIYQSDLERAGRTSIAPVPRAPVVSAREASGTAPKPARSRKRALRTKRDAAAHSGSREENPAQPHPPRGRESLRHATTRPFFLVVVAGAQIRASRARRAGRCRYPALITFQRNGLRWVSNTGFGVPGGAGLPAPAETRVWMTAPTKPVANQDAFAPAIGIVGRRHATRRPIDSWNVGRPRTRAGLRRQGTEDATPTASWSSAARGGISPERPDLRASAPGLAGLAIGSQLSRSARSRTVQPEGRDRI</sequence>
<organism evidence="2 3">
    <name type="scientific">Mycena maculata</name>
    <dbReference type="NCBI Taxonomy" id="230809"/>
    <lineage>
        <taxon>Eukaryota</taxon>
        <taxon>Fungi</taxon>
        <taxon>Dikarya</taxon>
        <taxon>Basidiomycota</taxon>
        <taxon>Agaricomycotina</taxon>
        <taxon>Agaricomycetes</taxon>
        <taxon>Agaricomycetidae</taxon>
        <taxon>Agaricales</taxon>
        <taxon>Marasmiineae</taxon>
        <taxon>Mycenaceae</taxon>
        <taxon>Mycena</taxon>
    </lineage>
</organism>
<dbReference type="Proteomes" id="UP001215280">
    <property type="component" value="Unassembled WGS sequence"/>
</dbReference>
<feature type="compositionally biased region" description="Polar residues" evidence="1">
    <location>
        <begin position="272"/>
        <end position="283"/>
    </location>
</feature>
<dbReference type="AlphaFoldDB" id="A0AAD7KDC4"/>
<evidence type="ECO:0000256" key="1">
    <source>
        <dbReference type="SAM" id="MobiDB-lite"/>
    </source>
</evidence>
<reference evidence="2" key="1">
    <citation type="submission" date="2023-03" db="EMBL/GenBank/DDBJ databases">
        <title>Massive genome expansion in bonnet fungi (Mycena s.s.) driven by repeated elements and novel gene families across ecological guilds.</title>
        <authorList>
            <consortium name="Lawrence Berkeley National Laboratory"/>
            <person name="Harder C.B."/>
            <person name="Miyauchi S."/>
            <person name="Viragh M."/>
            <person name="Kuo A."/>
            <person name="Thoen E."/>
            <person name="Andreopoulos B."/>
            <person name="Lu D."/>
            <person name="Skrede I."/>
            <person name="Drula E."/>
            <person name="Henrissat B."/>
            <person name="Morin E."/>
            <person name="Kohler A."/>
            <person name="Barry K."/>
            <person name="LaButti K."/>
            <person name="Morin E."/>
            <person name="Salamov A."/>
            <person name="Lipzen A."/>
            <person name="Mereny Z."/>
            <person name="Hegedus B."/>
            <person name="Baldrian P."/>
            <person name="Stursova M."/>
            <person name="Weitz H."/>
            <person name="Taylor A."/>
            <person name="Grigoriev I.V."/>
            <person name="Nagy L.G."/>
            <person name="Martin F."/>
            <person name="Kauserud H."/>
        </authorList>
    </citation>
    <scope>NUCLEOTIDE SEQUENCE</scope>
    <source>
        <strain evidence="2">CBHHK188m</strain>
    </source>
</reference>
<protein>
    <submittedName>
        <fullName evidence="2">Uncharacterized protein</fullName>
    </submittedName>
</protein>
<keyword evidence="3" id="KW-1185">Reference proteome</keyword>
<feature type="region of interest" description="Disordered" evidence="1">
    <location>
        <begin position="65"/>
        <end position="118"/>
    </location>
</feature>
<name>A0AAD7KDC4_9AGAR</name>